<comment type="caution">
    <text evidence="1">The sequence shown here is derived from an EMBL/GenBank/DDBJ whole genome shotgun (WGS) entry which is preliminary data.</text>
</comment>
<accession>A0A2K3PBV0</accession>
<proteinExistence type="predicted"/>
<evidence type="ECO:0000313" key="2">
    <source>
        <dbReference type="Proteomes" id="UP000236291"/>
    </source>
</evidence>
<sequence length="101" mass="11966">MNQQKRIGRWFTLRREKKRGHVSYRSSHARGILDFHIEDSIELQRKGRCFVCGFWPSIWHYAQMARKKMVTILAEESPISIFENNDELQVGQEVSLNCRKG</sequence>
<protein>
    <submittedName>
        <fullName evidence="1">Uncharacterized protein</fullName>
    </submittedName>
</protein>
<name>A0A2K3PBV0_TRIPR</name>
<evidence type="ECO:0000313" key="1">
    <source>
        <dbReference type="EMBL" id="PNY12778.1"/>
    </source>
</evidence>
<reference evidence="1 2" key="1">
    <citation type="journal article" date="2014" name="Am. J. Bot.">
        <title>Genome assembly and annotation for red clover (Trifolium pratense; Fabaceae).</title>
        <authorList>
            <person name="Istvanek J."/>
            <person name="Jaros M."/>
            <person name="Krenek A."/>
            <person name="Repkova J."/>
        </authorList>
    </citation>
    <scope>NUCLEOTIDE SEQUENCE [LARGE SCALE GENOMIC DNA]</scope>
    <source>
        <strain evidence="2">cv. Tatra</strain>
        <tissue evidence="1">Young leaves</tissue>
    </source>
</reference>
<reference evidence="1 2" key="2">
    <citation type="journal article" date="2017" name="Front. Plant Sci.">
        <title>Gene Classification and Mining of Molecular Markers Useful in Red Clover (Trifolium pratense) Breeding.</title>
        <authorList>
            <person name="Istvanek J."/>
            <person name="Dluhosova J."/>
            <person name="Dluhos P."/>
            <person name="Patkova L."/>
            <person name="Nedelnik J."/>
            <person name="Repkova J."/>
        </authorList>
    </citation>
    <scope>NUCLEOTIDE SEQUENCE [LARGE SCALE GENOMIC DNA]</scope>
    <source>
        <strain evidence="2">cv. Tatra</strain>
        <tissue evidence="1">Young leaves</tissue>
    </source>
</reference>
<gene>
    <name evidence="1" type="ORF">L195_g009415</name>
</gene>
<dbReference type="Proteomes" id="UP000236291">
    <property type="component" value="Unassembled WGS sequence"/>
</dbReference>
<dbReference type="AlphaFoldDB" id="A0A2K3PBV0"/>
<organism evidence="1 2">
    <name type="scientific">Trifolium pratense</name>
    <name type="common">Red clover</name>
    <dbReference type="NCBI Taxonomy" id="57577"/>
    <lineage>
        <taxon>Eukaryota</taxon>
        <taxon>Viridiplantae</taxon>
        <taxon>Streptophyta</taxon>
        <taxon>Embryophyta</taxon>
        <taxon>Tracheophyta</taxon>
        <taxon>Spermatophyta</taxon>
        <taxon>Magnoliopsida</taxon>
        <taxon>eudicotyledons</taxon>
        <taxon>Gunneridae</taxon>
        <taxon>Pentapetalae</taxon>
        <taxon>rosids</taxon>
        <taxon>fabids</taxon>
        <taxon>Fabales</taxon>
        <taxon>Fabaceae</taxon>
        <taxon>Papilionoideae</taxon>
        <taxon>50 kb inversion clade</taxon>
        <taxon>NPAAA clade</taxon>
        <taxon>Hologalegina</taxon>
        <taxon>IRL clade</taxon>
        <taxon>Trifolieae</taxon>
        <taxon>Trifolium</taxon>
    </lineage>
</organism>
<dbReference type="EMBL" id="ASHM01005545">
    <property type="protein sequence ID" value="PNY12778.1"/>
    <property type="molecule type" value="Genomic_DNA"/>
</dbReference>